<dbReference type="PANTHER" id="PTHR38037:SF2">
    <property type="entry name" value="ATP-DEPENDENT ZINC PROTEASE DOMAIN-CONTAINING PROTEIN-RELATED"/>
    <property type="match status" value="1"/>
</dbReference>
<evidence type="ECO:0000259" key="3">
    <source>
        <dbReference type="Pfam" id="PF05618"/>
    </source>
</evidence>
<dbReference type="RefSeq" id="WP_126483505.1">
    <property type="nucleotide sequence ID" value="NZ_RXNS01000008.1"/>
</dbReference>
<comment type="caution">
    <text evidence="4">The sequence shown here is derived from an EMBL/GenBank/DDBJ whole genome shotgun (WGS) entry which is preliminary data.</text>
</comment>
<evidence type="ECO:0000256" key="1">
    <source>
        <dbReference type="SAM" id="MobiDB-lite"/>
    </source>
</evidence>
<accession>A0A3S0KQZ7</accession>
<evidence type="ECO:0000256" key="2">
    <source>
        <dbReference type="SAM" id="SignalP"/>
    </source>
</evidence>
<evidence type="ECO:0000313" key="5">
    <source>
        <dbReference type="Proteomes" id="UP000267400"/>
    </source>
</evidence>
<gene>
    <name evidence="4" type="ORF">EKG36_09665</name>
</gene>
<keyword evidence="5" id="KW-1185">Reference proteome</keyword>
<sequence length="185" mass="20690">MSAILRPLLLAVALWPALSSAAAPDRVVGWIETVTLAPWDVSVKAKLDSGALTSSLDARHIARFEKAGEEWVRFRLMLEDEASGETFSMTLERPLYRDMVVRGAGGRDERLVVLMDICVGQTRYEEEFSLRNREEMTYPMLLGRRTIGHLGRLDVRETFLTEADCDEASPRVPHAPDRGETGDAD</sequence>
<protein>
    <submittedName>
        <fullName evidence="4">ATP-dependent zinc protease</fullName>
    </submittedName>
</protein>
<keyword evidence="4" id="KW-0378">Hydrolase</keyword>
<keyword evidence="4" id="KW-0645">Protease</keyword>
<dbReference type="GO" id="GO:0008233">
    <property type="term" value="F:peptidase activity"/>
    <property type="evidence" value="ECO:0007669"/>
    <property type="project" value="UniProtKB-KW"/>
</dbReference>
<dbReference type="SUPFAM" id="SSF50630">
    <property type="entry name" value="Acid proteases"/>
    <property type="match status" value="1"/>
</dbReference>
<name>A0A3S0KQZ7_9GAMM</name>
<dbReference type="Gene3D" id="2.40.70.10">
    <property type="entry name" value="Acid Proteases"/>
    <property type="match status" value="1"/>
</dbReference>
<dbReference type="Proteomes" id="UP000267400">
    <property type="component" value="Unassembled WGS sequence"/>
</dbReference>
<proteinExistence type="predicted"/>
<dbReference type="PANTHER" id="PTHR38037">
    <property type="entry name" value="ZN_PROTEASE DOMAIN-CONTAINING PROTEIN"/>
    <property type="match status" value="1"/>
</dbReference>
<feature type="domain" description="Retropepsin-like aspartic endopeptidase" evidence="3">
    <location>
        <begin position="27"/>
        <end position="161"/>
    </location>
</feature>
<feature type="signal peptide" evidence="2">
    <location>
        <begin position="1"/>
        <end position="22"/>
    </location>
</feature>
<feature type="region of interest" description="Disordered" evidence="1">
    <location>
        <begin position="164"/>
        <end position="185"/>
    </location>
</feature>
<feature type="compositionally biased region" description="Basic and acidic residues" evidence="1">
    <location>
        <begin position="174"/>
        <end position="185"/>
    </location>
</feature>
<organism evidence="4 5">
    <name type="scientific">Halomonas nitroreducens</name>
    <dbReference type="NCBI Taxonomy" id="447425"/>
    <lineage>
        <taxon>Bacteria</taxon>
        <taxon>Pseudomonadati</taxon>
        <taxon>Pseudomonadota</taxon>
        <taxon>Gammaproteobacteria</taxon>
        <taxon>Oceanospirillales</taxon>
        <taxon>Halomonadaceae</taxon>
        <taxon>Halomonas</taxon>
    </lineage>
</organism>
<keyword evidence="2" id="KW-0732">Signal</keyword>
<dbReference type="AlphaFoldDB" id="A0A3S0KQZ7"/>
<dbReference type="InterPro" id="IPR021109">
    <property type="entry name" value="Peptidase_aspartic_dom_sf"/>
</dbReference>
<dbReference type="Pfam" id="PF05618">
    <property type="entry name" value="Zn_protease"/>
    <property type="match status" value="1"/>
</dbReference>
<evidence type="ECO:0000313" key="4">
    <source>
        <dbReference type="EMBL" id="RTR03818.1"/>
    </source>
</evidence>
<reference evidence="4 5" key="1">
    <citation type="submission" date="2018-12" db="EMBL/GenBank/DDBJ databases">
        <authorList>
            <person name="Yu L."/>
        </authorList>
    </citation>
    <scope>NUCLEOTIDE SEQUENCE [LARGE SCALE GENOMIC DNA]</scope>
    <source>
        <strain evidence="4 5">11S</strain>
    </source>
</reference>
<dbReference type="GO" id="GO:0006508">
    <property type="term" value="P:proteolysis"/>
    <property type="evidence" value="ECO:0007669"/>
    <property type="project" value="UniProtKB-KW"/>
</dbReference>
<dbReference type="InterPro" id="IPR008503">
    <property type="entry name" value="Asp_endopeptidase"/>
</dbReference>
<dbReference type="OrthoDB" id="8546610at2"/>
<feature type="chain" id="PRO_5018527415" evidence="2">
    <location>
        <begin position="23"/>
        <end position="185"/>
    </location>
</feature>
<dbReference type="EMBL" id="RXNS01000008">
    <property type="protein sequence ID" value="RTR03818.1"/>
    <property type="molecule type" value="Genomic_DNA"/>
</dbReference>